<dbReference type="RefSeq" id="WP_113647583.1">
    <property type="nucleotide sequence ID" value="NZ_QMHN01000003.1"/>
</dbReference>
<evidence type="ECO:0000259" key="4">
    <source>
        <dbReference type="PROSITE" id="PS01124"/>
    </source>
</evidence>
<keyword evidence="3" id="KW-0804">Transcription</keyword>
<evidence type="ECO:0000313" key="6">
    <source>
        <dbReference type="Proteomes" id="UP000284120"/>
    </source>
</evidence>
<reference evidence="5 6" key="1">
    <citation type="submission" date="2018-06" db="EMBL/GenBank/DDBJ databases">
        <title>Pedobacter endophyticus sp. nov., an endophytic bacterium isolated from a leaf of Triticum aestivum.</title>
        <authorList>
            <person name="Zhang L."/>
        </authorList>
    </citation>
    <scope>NUCLEOTIDE SEQUENCE [LARGE SCALE GENOMIC DNA]</scope>
    <source>
        <strain evidence="5 6">CM134L-2</strain>
    </source>
</reference>
<dbReference type="Proteomes" id="UP000284120">
    <property type="component" value="Unassembled WGS sequence"/>
</dbReference>
<comment type="caution">
    <text evidence="5">The sequence shown here is derived from an EMBL/GenBank/DDBJ whole genome shotgun (WGS) entry which is preliminary data.</text>
</comment>
<evidence type="ECO:0000256" key="1">
    <source>
        <dbReference type="ARBA" id="ARBA00023015"/>
    </source>
</evidence>
<keyword evidence="6" id="KW-1185">Reference proteome</keyword>
<dbReference type="OrthoDB" id="952277at2"/>
<dbReference type="InterPro" id="IPR018062">
    <property type="entry name" value="HTH_AraC-typ_CS"/>
</dbReference>
<dbReference type="AlphaFoldDB" id="A0A3S3QFR7"/>
<protein>
    <submittedName>
        <fullName evidence="5">AraC family transcriptional regulator</fullName>
    </submittedName>
</protein>
<evidence type="ECO:0000313" key="5">
    <source>
        <dbReference type="EMBL" id="RWU07673.1"/>
    </source>
</evidence>
<dbReference type="EMBL" id="SAYW01000003">
    <property type="protein sequence ID" value="RWU07673.1"/>
    <property type="molecule type" value="Genomic_DNA"/>
</dbReference>
<evidence type="ECO:0000256" key="2">
    <source>
        <dbReference type="ARBA" id="ARBA00023125"/>
    </source>
</evidence>
<dbReference type="SUPFAM" id="SSF46689">
    <property type="entry name" value="Homeodomain-like"/>
    <property type="match status" value="1"/>
</dbReference>
<dbReference type="Pfam" id="PF12833">
    <property type="entry name" value="HTH_18"/>
    <property type="match status" value="1"/>
</dbReference>
<dbReference type="Gene3D" id="1.10.10.60">
    <property type="entry name" value="Homeodomain-like"/>
    <property type="match status" value="1"/>
</dbReference>
<dbReference type="PROSITE" id="PS01124">
    <property type="entry name" value="HTH_ARAC_FAMILY_2"/>
    <property type="match status" value="1"/>
</dbReference>
<dbReference type="SMART" id="SM00342">
    <property type="entry name" value="HTH_ARAC"/>
    <property type="match status" value="1"/>
</dbReference>
<feature type="domain" description="HTH araC/xylS-type" evidence="4">
    <location>
        <begin position="97"/>
        <end position="176"/>
    </location>
</feature>
<dbReference type="InterPro" id="IPR009057">
    <property type="entry name" value="Homeodomain-like_sf"/>
</dbReference>
<dbReference type="GO" id="GO:0043565">
    <property type="term" value="F:sequence-specific DNA binding"/>
    <property type="evidence" value="ECO:0007669"/>
    <property type="project" value="InterPro"/>
</dbReference>
<keyword evidence="2" id="KW-0238">DNA-binding</keyword>
<dbReference type="PANTHER" id="PTHR43280">
    <property type="entry name" value="ARAC-FAMILY TRANSCRIPTIONAL REGULATOR"/>
    <property type="match status" value="1"/>
</dbReference>
<gene>
    <name evidence="5" type="ORF">DPV69_11875</name>
</gene>
<organism evidence="5 6">
    <name type="scientific">Pedobacter chitinilyticus</name>
    <dbReference type="NCBI Taxonomy" id="2233776"/>
    <lineage>
        <taxon>Bacteria</taxon>
        <taxon>Pseudomonadati</taxon>
        <taxon>Bacteroidota</taxon>
        <taxon>Sphingobacteriia</taxon>
        <taxon>Sphingobacteriales</taxon>
        <taxon>Sphingobacteriaceae</taxon>
        <taxon>Pedobacter</taxon>
    </lineage>
</organism>
<keyword evidence="1" id="KW-0805">Transcription regulation</keyword>
<dbReference type="PROSITE" id="PS00041">
    <property type="entry name" value="HTH_ARAC_FAMILY_1"/>
    <property type="match status" value="1"/>
</dbReference>
<sequence length="185" mass="21256">MKLYIKNMVCNRCNMAVSDVFEKLSLQTKTIALGEVELDEKELSNEQYQRVKLALETLGFELIEDKRKMLVTQIKGAVVDLVHYTKESLKVNLSDFLASKLNTDYASLSSVFSAEEKNTIEHYYIQQKIERVKELLSYGELTLSEIAFQLNYSSVAHLSAQFKKETGITPSEFKQDLKRKTLDQI</sequence>
<dbReference type="InterPro" id="IPR018060">
    <property type="entry name" value="HTH_AraC"/>
</dbReference>
<evidence type="ECO:0000256" key="3">
    <source>
        <dbReference type="ARBA" id="ARBA00023163"/>
    </source>
</evidence>
<accession>A0A3S3QFR7</accession>
<dbReference type="PANTHER" id="PTHR43280:SF28">
    <property type="entry name" value="HTH-TYPE TRANSCRIPTIONAL ACTIVATOR RHAS"/>
    <property type="match status" value="1"/>
</dbReference>
<dbReference type="GO" id="GO:0003700">
    <property type="term" value="F:DNA-binding transcription factor activity"/>
    <property type="evidence" value="ECO:0007669"/>
    <property type="project" value="InterPro"/>
</dbReference>
<proteinExistence type="predicted"/>
<name>A0A3S3QFR7_9SPHI</name>